<dbReference type="Proteomes" id="UP000279833">
    <property type="component" value="Unassembled WGS sequence"/>
</dbReference>
<proteinExistence type="predicted"/>
<name>A0A183K4G2_9TREM</name>
<sequence length="47" mass="5733">MLFVLAFHLSSRHLMFYVINPLTHFDYFNFFMRNQISLHILRLFVAA</sequence>
<dbReference type="AlphaFoldDB" id="A0A183K4G2"/>
<gene>
    <name evidence="1" type="ORF">SCUD_LOCUS9882</name>
</gene>
<evidence type="ECO:0000313" key="1">
    <source>
        <dbReference type="EMBL" id="VDP37515.1"/>
    </source>
</evidence>
<accession>A0A183K4G2</accession>
<dbReference type="EMBL" id="UZAK01033468">
    <property type="protein sequence ID" value="VDP37515.1"/>
    <property type="molecule type" value="Genomic_DNA"/>
</dbReference>
<evidence type="ECO:0000313" key="2">
    <source>
        <dbReference type="Proteomes" id="UP000279833"/>
    </source>
</evidence>
<reference evidence="1 2" key="2">
    <citation type="submission" date="2018-11" db="EMBL/GenBank/DDBJ databases">
        <authorList>
            <consortium name="Pathogen Informatics"/>
        </authorList>
    </citation>
    <scope>NUCLEOTIDE SEQUENCE [LARGE SCALE GENOMIC DNA]</scope>
    <source>
        <strain evidence="1">Dakar</strain>
        <strain evidence="2">Dakar, Senegal</strain>
    </source>
</reference>
<dbReference type="WBParaSite" id="SCUD_0000988201-mRNA-1">
    <property type="protein sequence ID" value="SCUD_0000988201-mRNA-1"/>
    <property type="gene ID" value="SCUD_0000988201"/>
</dbReference>
<keyword evidence="2" id="KW-1185">Reference proteome</keyword>
<reference evidence="3" key="1">
    <citation type="submission" date="2016-06" db="UniProtKB">
        <authorList>
            <consortium name="WormBaseParasite"/>
        </authorList>
    </citation>
    <scope>IDENTIFICATION</scope>
</reference>
<organism evidence="3">
    <name type="scientific">Schistosoma curassoni</name>
    <dbReference type="NCBI Taxonomy" id="6186"/>
    <lineage>
        <taxon>Eukaryota</taxon>
        <taxon>Metazoa</taxon>
        <taxon>Spiralia</taxon>
        <taxon>Lophotrochozoa</taxon>
        <taxon>Platyhelminthes</taxon>
        <taxon>Trematoda</taxon>
        <taxon>Digenea</taxon>
        <taxon>Strigeidida</taxon>
        <taxon>Schistosomatoidea</taxon>
        <taxon>Schistosomatidae</taxon>
        <taxon>Schistosoma</taxon>
    </lineage>
</organism>
<evidence type="ECO:0000313" key="3">
    <source>
        <dbReference type="WBParaSite" id="SCUD_0000988201-mRNA-1"/>
    </source>
</evidence>
<protein>
    <submittedName>
        <fullName evidence="1 3">Uncharacterized protein</fullName>
    </submittedName>
</protein>